<keyword evidence="3" id="KW-1185">Reference proteome</keyword>
<evidence type="ECO:0000259" key="1">
    <source>
        <dbReference type="Pfam" id="PF15787"/>
    </source>
</evidence>
<proteinExistence type="predicted"/>
<dbReference type="EMBL" id="CAJOBG010012816">
    <property type="protein sequence ID" value="CAF4290705.1"/>
    <property type="molecule type" value="Genomic_DNA"/>
</dbReference>
<dbReference type="AlphaFoldDB" id="A0A820HAQ8"/>
<sequence length="125" mass="14922">IWIYCSVVVQMRLFTYLATEFVTYSEIYHLLLPINEIIQTLHTLKYNYWIIDLSHRSGLKLKGSDANRPKHEQITEMRRYMLLYLKQLVINSAGTQEEELQAILNYLHTVHEIKQFIVLLFVVHI</sequence>
<dbReference type="Pfam" id="PF15787">
    <property type="entry name" value="DUF4704"/>
    <property type="match status" value="1"/>
</dbReference>
<feature type="non-terminal residue" evidence="2">
    <location>
        <position position="1"/>
    </location>
</feature>
<reference evidence="2" key="1">
    <citation type="submission" date="2021-02" db="EMBL/GenBank/DDBJ databases">
        <authorList>
            <person name="Nowell W R."/>
        </authorList>
    </citation>
    <scope>NUCLEOTIDE SEQUENCE</scope>
</reference>
<protein>
    <recommendedName>
        <fullName evidence="1">DUF4704 domain-containing protein</fullName>
    </recommendedName>
</protein>
<name>A0A820HAQ8_9BILA</name>
<feature type="domain" description="DUF4704" evidence="1">
    <location>
        <begin position="1"/>
        <end position="118"/>
    </location>
</feature>
<evidence type="ECO:0000313" key="3">
    <source>
        <dbReference type="Proteomes" id="UP000663866"/>
    </source>
</evidence>
<evidence type="ECO:0000313" key="2">
    <source>
        <dbReference type="EMBL" id="CAF4290705.1"/>
    </source>
</evidence>
<accession>A0A820HAQ8</accession>
<gene>
    <name evidence="2" type="ORF">OVN521_LOCUS30917</name>
</gene>
<organism evidence="2 3">
    <name type="scientific">Rotaria magnacalcarata</name>
    <dbReference type="NCBI Taxonomy" id="392030"/>
    <lineage>
        <taxon>Eukaryota</taxon>
        <taxon>Metazoa</taxon>
        <taxon>Spiralia</taxon>
        <taxon>Gnathifera</taxon>
        <taxon>Rotifera</taxon>
        <taxon>Eurotatoria</taxon>
        <taxon>Bdelloidea</taxon>
        <taxon>Philodinida</taxon>
        <taxon>Philodinidae</taxon>
        <taxon>Rotaria</taxon>
    </lineage>
</organism>
<dbReference type="InterPro" id="IPR031570">
    <property type="entry name" value="NBEA/BDCP_DUF4704"/>
</dbReference>
<dbReference type="Proteomes" id="UP000663866">
    <property type="component" value="Unassembled WGS sequence"/>
</dbReference>
<comment type="caution">
    <text evidence="2">The sequence shown here is derived from an EMBL/GenBank/DDBJ whole genome shotgun (WGS) entry which is preliminary data.</text>
</comment>